<dbReference type="InterPro" id="IPR047760">
    <property type="entry name" value="XaxB-like"/>
</dbReference>
<proteinExistence type="predicted"/>
<gene>
    <name evidence="1" type="ORF">G3435_06020</name>
</gene>
<protein>
    <submittedName>
        <fullName evidence="1">Alpha-xenorhabdolysin family binary toxin subunit B</fullName>
    </submittedName>
</protein>
<evidence type="ECO:0000313" key="1">
    <source>
        <dbReference type="EMBL" id="NER59669.1"/>
    </source>
</evidence>
<sequence length="258" mass="28429">MKSSRISRLDDPADIAEYLTVGEDAIASIADALGKQMTALRLVLIDVAALGVYDVSRDLRRYQGELDKLDQDHPARTAELQAREAELVRLDEAIKVLEAANLQALFAGSIPSAQQLKDAASTIAAGGVSVEAVENALKQIGEMIGNALEGLRYSRILDQRRDVQKTVDELNATLRAMEQSRRDTQAYCERLGDYALLVEQREQWQAGFNQIVQQLVPVERQLGGYQVKSVASLLAVQPQISDLHAFSRKVLADFRPGQ</sequence>
<dbReference type="NCBIfam" id="NF033927">
    <property type="entry name" value="alph_xenorhab_B"/>
    <property type="match status" value="1"/>
</dbReference>
<organism evidence="1 2">
    <name type="scientific">Pseudomonas brassicae</name>
    <dbReference type="NCBI Taxonomy" id="2708063"/>
    <lineage>
        <taxon>Bacteria</taxon>
        <taxon>Pseudomonadati</taxon>
        <taxon>Pseudomonadota</taxon>
        <taxon>Gammaproteobacteria</taxon>
        <taxon>Pseudomonadales</taxon>
        <taxon>Pseudomonadaceae</taxon>
        <taxon>Pseudomonas</taxon>
    </lineage>
</organism>
<accession>A0A6M0CVW0</accession>
<dbReference type="EMBL" id="JAAHBV010000103">
    <property type="protein sequence ID" value="NER59669.1"/>
    <property type="molecule type" value="Genomic_DNA"/>
</dbReference>
<reference evidence="1 2" key="1">
    <citation type="submission" date="2020-02" db="EMBL/GenBank/DDBJ databases">
        <title>Broccoli isolated Pseudomonas sp.</title>
        <authorList>
            <person name="Fujikawa T."/>
            <person name="Sawada H."/>
        </authorList>
    </citation>
    <scope>NUCLEOTIDE SEQUENCE [LARGE SCALE GENOMIC DNA]</scope>
    <source>
        <strain evidence="1 2">MAFF212428</strain>
    </source>
</reference>
<evidence type="ECO:0000313" key="2">
    <source>
        <dbReference type="Proteomes" id="UP000480410"/>
    </source>
</evidence>
<dbReference type="AlphaFoldDB" id="A0A6M0CVW0"/>
<name>A0A6M0CVW0_9PSED</name>
<dbReference type="Proteomes" id="UP000480410">
    <property type="component" value="Unassembled WGS sequence"/>
</dbReference>
<comment type="caution">
    <text evidence="1">The sequence shown here is derived from an EMBL/GenBank/DDBJ whole genome shotgun (WGS) entry which is preliminary data.</text>
</comment>